<accession>A0AAV5WFS7</accession>
<name>A0AAV5WFS7_9BILA</name>
<evidence type="ECO:0000313" key="2">
    <source>
        <dbReference type="EMBL" id="GMT29721.1"/>
    </source>
</evidence>
<dbReference type="AlphaFoldDB" id="A0AAV5WFS7"/>
<comment type="caution">
    <text evidence="2">The sequence shown here is derived from an EMBL/GenBank/DDBJ whole genome shotgun (WGS) entry which is preliminary data.</text>
</comment>
<evidence type="ECO:0000256" key="1">
    <source>
        <dbReference type="SAM" id="MobiDB-lite"/>
    </source>
</evidence>
<evidence type="ECO:0000313" key="3">
    <source>
        <dbReference type="Proteomes" id="UP001432322"/>
    </source>
</evidence>
<feature type="non-terminal residue" evidence="2">
    <location>
        <position position="1"/>
    </location>
</feature>
<feature type="region of interest" description="Disordered" evidence="1">
    <location>
        <begin position="1"/>
        <end position="35"/>
    </location>
</feature>
<keyword evidence="3" id="KW-1185">Reference proteome</keyword>
<dbReference type="EMBL" id="BTSY01000005">
    <property type="protein sequence ID" value="GMT29721.1"/>
    <property type="molecule type" value="Genomic_DNA"/>
</dbReference>
<sequence>KPQRNHNDRMLQTAVRTPRLQSKDPSSHAFLHRRPPCSMRAVDGHCPRVHSPPPADSHDRHSSVRLRLLFCNLQRDLLHHCPIDGRVEGGPV</sequence>
<protein>
    <submittedName>
        <fullName evidence="2">Uncharacterized protein</fullName>
    </submittedName>
</protein>
<dbReference type="Proteomes" id="UP001432322">
    <property type="component" value="Unassembled WGS sequence"/>
</dbReference>
<feature type="non-terminal residue" evidence="2">
    <location>
        <position position="92"/>
    </location>
</feature>
<proteinExistence type="predicted"/>
<reference evidence="2" key="1">
    <citation type="submission" date="2023-10" db="EMBL/GenBank/DDBJ databases">
        <title>Genome assembly of Pristionchus species.</title>
        <authorList>
            <person name="Yoshida K."/>
            <person name="Sommer R.J."/>
        </authorList>
    </citation>
    <scope>NUCLEOTIDE SEQUENCE</scope>
    <source>
        <strain evidence="2">RS5133</strain>
    </source>
</reference>
<gene>
    <name evidence="2" type="ORF">PFISCL1PPCAC_21018</name>
</gene>
<organism evidence="2 3">
    <name type="scientific">Pristionchus fissidentatus</name>
    <dbReference type="NCBI Taxonomy" id="1538716"/>
    <lineage>
        <taxon>Eukaryota</taxon>
        <taxon>Metazoa</taxon>
        <taxon>Ecdysozoa</taxon>
        <taxon>Nematoda</taxon>
        <taxon>Chromadorea</taxon>
        <taxon>Rhabditida</taxon>
        <taxon>Rhabditina</taxon>
        <taxon>Diplogasteromorpha</taxon>
        <taxon>Diplogasteroidea</taxon>
        <taxon>Neodiplogasteridae</taxon>
        <taxon>Pristionchus</taxon>
    </lineage>
</organism>